<reference evidence="1 2" key="1">
    <citation type="journal article" date="2019" name="Int. J. Syst. Evol. Microbiol.">
        <title>Limnobaculum parvum gen. nov., sp. nov., isolated from a freshwater lake.</title>
        <authorList>
            <person name="Baek C."/>
            <person name="Shin S.K."/>
            <person name="Yi H."/>
        </authorList>
    </citation>
    <scope>NUCLEOTIDE SEQUENCE [LARGE SCALE GENOMIC DNA]</scope>
    <source>
        <strain evidence="1 2">HYN0051</strain>
    </source>
</reference>
<gene>
    <name evidence="1" type="ORF">HYN51_01405</name>
</gene>
<accession>A0A2Y9TV52</accession>
<dbReference type="AlphaFoldDB" id="A0A2Y9TV52"/>
<keyword evidence="2" id="KW-1185">Reference proteome</keyword>
<evidence type="ECO:0000313" key="1">
    <source>
        <dbReference type="EMBL" id="AWH87334.1"/>
    </source>
</evidence>
<sequence>MVEYKPIKDVVKKISSETSERLRWDQDFAYEKEKQQALKEIIQTYTYLVDIFFSYINCYRNKIIHFNIDSNSHLKYTLLHCNCWLKS</sequence>
<protein>
    <submittedName>
        <fullName evidence="1">Uncharacterized protein</fullName>
    </submittedName>
</protein>
<proteinExistence type="predicted"/>
<dbReference type="RefSeq" id="WP_108899423.1">
    <property type="nucleotide sequence ID" value="NZ_CP029185.2"/>
</dbReference>
<dbReference type="EMBL" id="CP029185">
    <property type="protein sequence ID" value="AWH87334.1"/>
    <property type="molecule type" value="Genomic_DNA"/>
</dbReference>
<evidence type="ECO:0000313" key="2">
    <source>
        <dbReference type="Proteomes" id="UP000244908"/>
    </source>
</evidence>
<dbReference type="KEGG" id="lpv:HYN51_01405"/>
<name>A0A2Y9TV52_9GAMM</name>
<organism evidence="1 2">
    <name type="scientific">Limnobaculum parvum</name>
    <dbReference type="NCBI Taxonomy" id="2172103"/>
    <lineage>
        <taxon>Bacteria</taxon>
        <taxon>Pseudomonadati</taxon>
        <taxon>Pseudomonadota</taxon>
        <taxon>Gammaproteobacteria</taxon>
        <taxon>Enterobacterales</taxon>
        <taxon>Budviciaceae</taxon>
        <taxon>Limnobaculum</taxon>
    </lineage>
</organism>
<dbReference type="Proteomes" id="UP000244908">
    <property type="component" value="Chromosome"/>
</dbReference>